<dbReference type="EMBL" id="CP036280">
    <property type="protein sequence ID" value="QDU71226.1"/>
    <property type="molecule type" value="Genomic_DNA"/>
</dbReference>
<evidence type="ECO:0000313" key="2">
    <source>
        <dbReference type="Proteomes" id="UP000320386"/>
    </source>
</evidence>
<dbReference type="PANTHER" id="PTHR12526:SF600">
    <property type="entry name" value="GLYCOSYL TRANSFERASE GROUP 1"/>
    <property type="match status" value="1"/>
</dbReference>
<dbReference type="Pfam" id="PF13692">
    <property type="entry name" value="Glyco_trans_1_4"/>
    <property type="match status" value="1"/>
</dbReference>
<evidence type="ECO:0000313" key="1">
    <source>
        <dbReference type="EMBL" id="QDU71226.1"/>
    </source>
</evidence>
<dbReference type="Gene3D" id="3.40.50.2000">
    <property type="entry name" value="Glycogen Phosphorylase B"/>
    <property type="match status" value="2"/>
</dbReference>
<dbReference type="InterPro" id="IPR017521">
    <property type="entry name" value="Sugar_tfrase_PEP-CTERM_Stp1"/>
</dbReference>
<name>A0A518BW77_9BACT</name>
<accession>A0A518BW77</accession>
<dbReference type="KEGG" id="mcad:Pan265_10750"/>
<protein>
    <recommendedName>
        <fullName evidence="3">TIGR03087 family PEP-CTERM/XrtA system glycosyltransferase</fullName>
    </recommendedName>
</protein>
<gene>
    <name evidence="1" type="ORF">Pan265_10750</name>
</gene>
<sequence>MLTHRVPYPPDRGDRIRSWHVLCALAQHADVSLGCLSDAPVPSPSLKKLDALTDRLSIQPISRMGSAMRGGLSWVRGEAITPAWFSRDSLRKRVQAWQSERPFDAIYVFCTGMIRYLDGLLDGPKRPRVILDLVDVDSAKWSELAKRAPWPIREILKTEADRLKGVEQTHGGGADAVLLVTEAERKLYLERVGGGNPRVVPNGVDLSRFAPLPDYHGRTLAFVGVMNYWPNVEAVDWFARSVLPRIRSRCPGTTFKIIGRSPGRAVRSLCRMDGVVVVGPVDDVREQLRTVSVVVAPLLTARGVQNKVLEAMACERAVVCTPQAARGVDAQEGLELAVARHADDWAVCLDSLLSDGDARRRMAAAARARVESMGGWGHALSSLPEIVFGRDSSGLRKAA</sequence>
<organism evidence="1 2">
    <name type="scientific">Mucisphaera calidilacus</name>
    <dbReference type="NCBI Taxonomy" id="2527982"/>
    <lineage>
        <taxon>Bacteria</taxon>
        <taxon>Pseudomonadati</taxon>
        <taxon>Planctomycetota</taxon>
        <taxon>Phycisphaerae</taxon>
        <taxon>Phycisphaerales</taxon>
        <taxon>Phycisphaeraceae</taxon>
        <taxon>Mucisphaera</taxon>
    </lineage>
</organism>
<proteinExistence type="predicted"/>
<keyword evidence="2" id="KW-1185">Reference proteome</keyword>
<dbReference type="PANTHER" id="PTHR12526">
    <property type="entry name" value="GLYCOSYLTRANSFERASE"/>
    <property type="match status" value="1"/>
</dbReference>
<dbReference type="Proteomes" id="UP000320386">
    <property type="component" value="Chromosome"/>
</dbReference>
<dbReference type="AlphaFoldDB" id="A0A518BW77"/>
<dbReference type="RefSeq" id="WP_261341857.1">
    <property type="nucleotide sequence ID" value="NZ_CP036280.1"/>
</dbReference>
<dbReference type="GO" id="GO:0016757">
    <property type="term" value="F:glycosyltransferase activity"/>
    <property type="evidence" value="ECO:0007669"/>
    <property type="project" value="TreeGrafter"/>
</dbReference>
<dbReference type="SUPFAM" id="SSF53756">
    <property type="entry name" value="UDP-Glycosyltransferase/glycogen phosphorylase"/>
    <property type="match status" value="1"/>
</dbReference>
<dbReference type="NCBIfam" id="TIGR03087">
    <property type="entry name" value="stp1"/>
    <property type="match status" value="1"/>
</dbReference>
<evidence type="ECO:0008006" key="3">
    <source>
        <dbReference type="Google" id="ProtNLM"/>
    </source>
</evidence>
<reference evidence="1 2" key="1">
    <citation type="submission" date="2019-02" db="EMBL/GenBank/DDBJ databases">
        <title>Deep-cultivation of Planctomycetes and their phenomic and genomic characterization uncovers novel biology.</title>
        <authorList>
            <person name="Wiegand S."/>
            <person name="Jogler M."/>
            <person name="Boedeker C."/>
            <person name="Pinto D."/>
            <person name="Vollmers J."/>
            <person name="Rivas-Marin E."/>
            <person name="Kohn T."/>
            <person name="Peeters S.H."/>
            <person name="Heuer A."/>
            <person name="Rast P."/>
            <person name="Oberbeckmann S."/>
            <person name="Bunk B."/>
            <person name="Jeske O."/>
            <person name="Meyerdierks A."/>
            <person name="Storesund J.E."/>
            <person name="Kallscheuer N."/>
            <person name="Luecker S."/>
            <person name="Lage O.M."/>
            <person name="Pohl T."/>
            <person name="Merkel B.J."/>
            <person name="Hornburger P."/>
            <person name="Mueller R.-W."/>
            <person name="Bruemmer F."/>
            <person name="Labrenz M."/>
            <person name="Spormann A.M."/>
            <person name="Op den Camp H."/>
            <person name="Overmann J."/>
            <person name="Amann R."/>
            <person name="Jetten M.S.M."/>
            <person name="Mascher T."/>
            <person name="Medema M.H."/>
            <person name="Devos D.P."/>
            <person name="Kaster A.-K."/>
            <person name="Ovreas L."/>
            <person name="Rohde M."/>
            <person name="Galperin M.Y."/>
            <person name="Jogler C."/>
        </authorList>
    </citation>
    <scope>NUCLEOTIDE SEQUENCE [LARGE SCALE GENOMIC DNA]</scope>
    <source>
        <strain evidence="1 2">Pan265</strain>
    </source>
</reference>